<dbReference type="Gene3D" id="3.90.550.10">
    <property type="entry name" value="Spore Coat Polysaccharide Biosynthesis Protein SpsA, Chain A"/>
    <property type="match status" value="1"/>
</dbReference>
<dbReference type="GO" id="GO:0099621">
    <property type="term" value="F:undecaprenyl-phosphate 4-deoxy-4-formamido-L-arabinose transferase activity"/>
    <property type="evidence" value="ECO:0007669"/>
    <property type="project" value="TreeGrafter"/>
</dbReference>
<evidence type="ECO:0000313" key="10">
    <source>
        <dbReference type="EMBL" id="PHU34543.1"/>
    </source>
</evidence>
<evidence type="ECO:0000256" key="8">
    <source>
        <dbReference type="SAM" id="Phobius"/>
    </source>
</evidence>
<dbReference type="InterPro" id="IPR029044">
    <property type="entry name" value="Nucleotide-diphossugar_trans"/>
</dbReference>
<dbReference type="CDD" id="cd04187">
    <property type="entry name" value="DPM1_like_bac"/>
    <property type="match status" value="1"/>
</dbReference>
<keyword evidence="5" id="KW-0448">Lipopolysaccharide biosynthesis</keyword>
<gene>
    <name evidence="10" type="ORF">CSX01_09505</name>
</gene>
<keyword evidence="2" id="KW-0328">Glycosyltransferase</keyword>
<evidence type="ECO:0000256" key="6">
    <source>
        <dbReference type="ARBA" id="ARBA00022989"/>
    </source>
</evidence>
<dbReference type="AlphaFoldDB" id="A0A2G3DUG7"/>
<keyword evidence="3 10" id="KW-0808">Transferase</keyword>
<accession>A0A2G3DUG7</accession>
<evidence type="ECO:0000256" key="1">
    <source>
        <dbReference type="ARBA" id="ARBA00022475"/>
    </source>
</evidence>
<reference evidence="10 11" key="2">
    <citation type="submission" date="2017-10" db="EMBL/GenBank/DDBJ databases">
        <authorList>
            <person name="Banno H."/>
            <person name="Chua N.-H."/>
        </authorList>
    </citation>
    <scope>NUCLEOTIDE SEQUENCE [LARGE SCALE GENOMIC DNA]</scope>
    <source>
        <strain evidence="10 11">JK626</strain>
    </source>
</reference>
<evidence type="ECO:0000256" key="4">
    <source>
        <dbReference type="ARBA" id="ARBA00022692"/>
    </source>
</evidence>
<feature type="domain" description="Glycosyltransferase 2-like" evidence="9">
    <location>
        <begin position="6"/>
        <end position="157"/>
    </location>
</feature>
<dbReference type="PANTHER" id="PTHR48090">
    <property type="entry name" value="UNDECAPRENYL-PHOSPHATE 4-DEOXY-4-FORMAMIDO-L-ARABINOSE TRANSFERASE-RELATED"/>
    <property type="match status" value="1"/>
</dbReference>
<keyword evidence="4 8" id="KW-0812">Transmembrane</keyword>
<keyword evidence="6 8" id="KW-1133">Transmembrane helix</keyword>
<evidence type="ECO:0000256" key="5">
    <source>
        <dbReference type="ARBA" id="ARBA00022985"/>
    </source>
</evidence>
<sequence length="311" mass="35179">MNKKLSVVIPCYNSEKNIENVINKDIKIFQEQGIIDFEFVLVNDCSSDNTWDVIQNMSQEHKNIIAINLAKNCGQHNAIMAGFRHVTGDYIVVSDDDGQTQMEMISAMLEKADEGFDVVMTNWEQRGKRSVFRKLGTALNNKVSEVLMDNPDKIPVSIFFLAKKFVIEEVVRYNRPYPFVTGLILRTTHNIGVVNVEQLQRQSGQSGYSFRKLLRLWLNGFTAFSILPLRVASYIGVLSAFLGFVFGIFVIIRKIAMPEVAAGWSSTVAIFMFMSGVILCVLGMIGEYVGRIYMCINNTPQYVIKEIRNGE</sequence>
<name>A0A2G3DUG7_9FIRM</name>
<comment type="caution">
    <text evidence="10">The sequence shown here is derived from an EMBL/GenBank/DDBJ whole genome shotgun (WGS) entry which is preliminary data.</text>
</comment>
<protein>
    <submittedName>
        <fullName evidence="10">Glycosyltransferase</fullName>
    </submittedName>
</protein>
<dbReference type="InterPro" id="IPR050256">
    <property type="entry name" value="Glycosyltransferase_2"/>
</dbReference>
<feature type="transmembrane region" description="Helical" evidence="8">
    <location>
        <begin position="264"/>
        <end position="285"/>
    </location>
</feature>
<evidence type="ECO:0000256" key="7">
    <source>
        <dbReference type="ARBA" id="ARBA00023136"/>
    </source>
</evidence>
<proteinExistence type="predicted"/>
<dbReference type="RefSeq" id="WP_099392208.1">
    <property type="nucleotide sequence ID" value="NZ_PDYF01000018.1"/>
</dbReference>
<keyword evidence="7 8" id="KW-0472">Membrane</keyword>
<keyword evidence="1" id="KW-1003">Cell membrane</keyword>
<dbReference type="SUPFAM" id="SSF53448">
    <property type="entry name" value="Nucleotide-diphospho-sugar transferases"/>
    <property type="match status" value="1"/>
</dbReference>
<evidence type="ECO:0000259" key="9">
    <source>
        <dbReference type="Pfam" id="PF00535"/>
    </source>
</evidence>
<reference evidence="10 11" key="1">
    <citation type="submission" date="2017-10" db="EMBL/GenBank/DDBJ databases">
        <title>Resolving the taxonomy of Roseburia spp., Eubacterium rectale and Agathobacter spp. through phylogenomic analysis.</title>
        <authorList>
            <person name="Sheridan P.O."/>
            <person name="Walker A.W."/>
            <person name="Duncan S.H."/>
            <person name="Scott K.P."/>
            <person name="Toole P.W.O."/>
            <person name="Luis P."/>
            <person name="Flint H.J."/>
        </authorList>
    </citation>
    <scope>NUCLEOTIDE SEQUENCE [LARGE SCALE GENOMIC DNA]</scope>
    <source>
        <strain evidence="10 11">JK626</strain>
    </source>
</reference>
<organism evidence="10 11">
    <name type="scientific">Pseudobutyrivibrio ruminis</name>
    <dbReference type="NCBI Taxonomy" id="46206"/>
    <lineage>
        <taxon>Bacteria</taxon>
        <taxon>Bacillati</taxon>
        <taxon>Bacillota</taxon>
        <taxon>Clostridia</taxon>
        <taxon>Lachnospirales</taxon>
        <taxon>Lachnospiraceae</taxon>
        <taxon>Pseudobutyrivibrio</taxon>
    </lineage>
</organism>
<dbReference type="EMBL" id="PDYF01000018">
    <property type="protein sequence ID" value="PHU34543.1"/>
    <property type="molecule type" value="Genomic_DNA"/>
</dbReference>
<evidence type="ECO:0000256" key="2">
    <source>
        <dbReference type="ARBA" id="ARBA00022676"/>
    </source>
</evidence>
<dbReference type="Proteomes" id="UP000225889">
    <property type="component" value="Unassembled WGS sequence"/>
</dbReference>
<feature type="transmembrane region" description="Helical" evidence="8">
    <location>
        <begin position="231"/>
        <end position="252"/>
    </location>
</feature>
<dbReference type="GO" id="GO:0005886">
    <property type="term" value="C:plasma membrane"/>
    <property type="evidence" value="ECO:0007669"/>
    <property type="project" value="TreeGrafter"/>
</dbReference>
<dbReference type="InterPro" id="IPR001173">
    <property type="entry name" value="Glyco_trans_2-like"/>
</dbReference>
<dbReference type="PANTHER" id="PTHR48090:SF3">
    <property type="entry name" value="UNDECAPRENYL-PHOSPHATE 4-DEOXY-4-FORMAMIDO-L-ARABINOSE TRANSFERASE"/>
    <property type="match status" value="1"/>
</dbReference>
<evidence type="ECO:0000256" key="3">
    <source>
        <dbReference type="ARBA" id="ARBA00022679"/>
    </source>
</evidence>
<evidence type="ECO:0000313" key="11">
    <source>
        <dbReference type="Proteomes" id="UP000225889"/>
    </source>
</evidence>
<dbReference type="GO" id="GO:0009103">
    <property type="term" value="P:lipopolysaccharide biosynthetic process"/>
    <property type="evidence" value="ECO:0007669"/>
    <property type="project" value="UniProtKB-KW"/>
</dbReference>
<dbReference type="Pfam" id="PF00535">
    <property type="entry name" value="Glycos_transf_2"/>
    <property type="match status" value="1"/>
</dbReference>